<evidence type="ECO:0000313" key="3">
    <source>
        <dbReference type="Proteomes" id="UP000823399"/>
    </source>
</evidence>
<evidence type="ECO:0000313" key="2">
    <source>
        <dbReference type="EMBL" id="KAG2108926.1"/>
    </source>
</evidence>
<feature type="compositionally biased region" description="Polar residues" evidence="1">
    <location>
        <begin position="8"/>
        <end position="26"/>
    </location>
</feature>
<gene>
    <name evidence="2" type="ORF">F5147DRAFT_798869</name>
</gene>
<name>A0A9P7F939_9AGAM</name>
<dbReference type="OrthoDB" id="2673121at2759"/>
<feature type="region of interest" description="Disordered" evidence="1">
    <location>
        <begin position="51"/>
        <end position="76"/>
    </location>
</feature>
<keyword evidence="3" id="KW-1185">Reference proteome</keyword>
<protein>
    <submittedName>
        <fullName evidence="2">Uncharacterized protein</fullName>
    </submittedName>
</protein>
<dbReference type="GeneID" id="64705493"/>
<organism evidence="2 3">
    <name type="scientific">Suillus discolor</name>
    <dbReference type="NCBI Taxonomy" id="1912936"/>
    <lineage>
        <taxon>Eukaryota</taxon>
        <taxon>Fungi</taxon>
        <taxon>Dikarya</taxon>
        <taxon>Basidiomycota</taxon>
        <taxon>Agaricomycotina</taxon>
        <taxon>Agaricomycetes</taxon>
        <taxon>Agaricomycetidae</taxon>
        <taxon>Boletales</taxon>
        <taxon>Suillineae</taxon>
        <taxon>Suillaceae</taxon>
        <taxon>Suillus</taxon>
    </lineage>
</organism>
<reference evidence="2" key="1">
    <citation type="journal article" date="2020" name="New Phytol.">
        <title>Comparative genomics reveals dynamic genome evolution in host specialist ectomycorrhizal fungi.</title>
        <authorList>
            <person name="Lofgren L.A."/>
            <person name="Nguyen N.H."/>
            <person name="Vilgalys R."/>
            <person name="Ruytinx J."/>
            <person name="Liao H.L."/>
            <person name="Branco S."/>
            <person name="Kuo A."/>
            <person name="LaButti K."/>
            <person name="Lipzen A."/>
            <person name="Andreopoulos W."/>
            <person name="Pangilinan J."/>
            <person name="Riley R."/>
            <person name="Hundley H."/>
            <person name="Na H."/>
            <person name="Barry K."/>
            <person name="Grigoriev I.V."/>
            <person name="Stajich J.E."/>
            <person name="Kennedy P.G."/>
        </authorList>
    </citation>
    <scope>NUCLEOTIDE SEQUENCE</scope>
    <source>
        <strain evidence="2">FC423</strain>
    </source>
</reference>
<dbReference type="EMBL" id="JABBWM010000025">
    <property type="protein sequence ID" value="KAG2108926.1"/>
    <property type="molecule type" value="Genomic_DNA"/>
</dbReference>
<dbReference type="Proteomes" id="UP000823399">
    <property type="component" value="Unassembled WGS sequence"/>
</dbReference>
<proteinExistence type="predicted"/>
<feature type="region of interest" description="Disordered" evidence="1">
    <location>
        <begin position="1"/>
        <end position="26"/>
    </location>
</feature>
<accession>A0A9P7F939</accession>
<comment type="caution">
    <text evidence="2">The sequence shown here is derived from an EMBL/GenBank/DDBJ whole genome shotgun (WGS) entry which is preliminary data.</text>
</comment>
<dbReference type="RefSeq" id="XP_041293169.1">
    <property type="nucleotide sequence ID" value="XM_041443234.1"/>
</dbReference>
<sequence length="443" mass="49943">MPPIHLLQHSSSWQPQPKLSGSFRGASTGNVRREFATILVGGGATVTAVTAESASSPAVTDEPQESMPDSLKPEDIQDVESNIGPDLRQLIISRIRNGGNGPELEVFSNVSEDDYTYILDVIRLDCSVIRKLRYIPRLQKLIATLPSPIHEAILVPLRTAMGITIDSLTIPDDFDISLPIHMARMLDAPATSDLPPDESYRLRIPDLVLMLQTRDADILPLWPFEVSVSETSESAVGRLQTYGDRNKNILAATHINIVEARTHVPPTYEWGIEKGFDQRGIQIKDLTHLEDGGVASLSHTWYHPTTVTITTWIRPPNKCLNLNSRQCAYYTTALLYPNQDNKGLQKVERIFKRTLEIVRDTVVSHLQTVHEHDQVLLSSLQVVRDWSPPSKLLNWDKCNRDLWAAAKQMGFDRYHMWHRRFLKRVADEEYVPSAGPSKRAKRA</sequence>
<dbReference type="AlphaFoldDB" id="A0A9P7F939"/>
<evidence type="ECO:0000256" key="1">
    <source>
        <dbReference type="SAM" id="MobiDB-lite"/>
    </source>
</evidence>